<dbReference type="SUPFAM" id="SSF48264">
    <property type="entry name" value="Cytochrome P450"/>
    <property type="match status" value="1"/>
</dbReference>
<keyword evidence="4 13" id="KW-0812">Transmembrane</keyword>
<feature type="transmembrane region" description="Helical" evidence="13">
    <location>
        <begin position="12"/>
        <end position="36"/>
    </location>
</feature>
<dbReference type="InterPro" id="IPR002401">
    <property type="entry name" value="Cyt_P450_E_grp-I"/>
</dbReference>
<keyword evidence="15" id="KW-1185">Reference proteome</keyword>
<keyword evidence="6 13" id="KW-1133">Transmembrane helix</keyword>
<dbReference type="PANTHER" id="PTHR24282:SF247">
    <property type="entry name" value="11-OXO-BETA-AMYRIN 30-OXIDASE-LIKE"/>
    <property type="match status" value="1"/>
</dbReference>
<evidence type="ECO:0008006" key="16">
    <source>
        <dbReference type="Google" id="ProtNLM"/>
    </source>
</evidence>
<comment type="similarity">
    <text evidence="2 12">Belongs to the cytochrome P450 family.</text>
</comment>
<organism evidence="14 15">
    <name type="scientific">Kingdonia uniflora</name>
    <dbReference type="NCBI Taxonomy" id="39325"/>
    <lineage>
        <taxon>Eukaryota</taxon>
        <taxon>Viridiplantae</taxon>
        <taxon>Streptophyta</taxon>
        <taxon>Embryophyta</taxon>
        <taxon>Tracheophyta</taxon>
        <taxon>Spermatophyta</taxon>
        <taxon>Magnoliopsida</taxon>
        <taxon>Ranunculales</taxon>
        <taxon>Circaeasteraceae</taxon>
        <taxon>Kingdonia</taxon>
    </lineage>
</organism>
<accession>A0A7J7MH22</accession>
<evidence type="ECO:0000256" key="2">
    <source>
        <dbReference type="ARBA" id="ARBA00010617"/>
    </source>
</evidence>
<keyword evidence="7 12" id="KW-0560">Oxidoreductase</keyword>
<name>A0A7J7MH22_9MAGN</name>
<comment type="caution">
    <text evidence="14">The sequence shown here is derived from an EMBL/GenBank/DDBJ whole genome shotgun (WGS) entry which is preliminary data.</text>
</comment>
<evidence type="ECO:0000256" key="6">
    <source>
        <dbReference type="ARBA" id="ARBA00022989"/>
    </source>
</evidence>
<evidence type="ECO:0000313" key="15">
    <source>
        <dbReference type="Proteomes" id="UP000541444"/>
    </source>
</evidence>
<dbReference type="GO" id="GO:0020037">
    <property type="term" value="F:heme binding"/>
    <property type="evidence" value="ECO:0007669"/>
    <property type="project" value="InterPro"/>
</dbReference>
<dbReference type="Proteomes" id="UP000541444">
    <property type="component" value="Unassembled WGS sequence"/>
</dbReference>
<dbReference type="InterPro" id="IPR036396">
    <property type="entry name" value="Cyt_P450_sf"/>
</dbReference>
<comment type="cofactor">
    <cofactor evidence="11">
        <name>heme</name>
        <dbReference type="ChEBI" id="CHEBI:30413"/>
    </cofactor>
</comment>
<dbReference type="GO" id="GO:0004497">
    <property type="term" value="F:monooxygenase activity"/>
    <property type="evidence" value="ECO:0007669"/>
    <property type="project" value="UniProtKB-KW"/>
</dbReference>
<evidence type="ECO:0000313" key="14">
    <source>
        <dbReference type="EMBL" id="KAF6154090.1"/>
    </source>
</evidence>
<dbReference type="GO" id="GO:0005506">
    <property type="term" value="F:iron ion binding"/>
    <property type="evidence" value="ECO:0007669"/>
    <property type="project" value="InterPro"/>
</dbReference>
<evidence type="ECO:0000256" key="12">
    <source>
        <dbReference type="RuleBase" id="RU000461"/>
    </source>
</evidence>
<evidence type="ECO:0000256" key="11">
    <source>
        <dbReference type="PIRSR" id="PIRSR602401-1"/>
    </source>
</evidence>
<keyword evidence="5 11" id="KW-0479">Metal-binding</keyword>
<dbReference type="GO" id="GO:0016705">
    <property type="term" value="F:oxidoreductase activity, acting on paired donors, with incorporation or reduction of molecular oxygen"/>
    <property type="evidence" value="ECO:0007669"/>
    <property type="project" value="InterPro"/>
</dbReference>
<reference evidence="14 15" key="1">
    <citation type="journal article" date="2020" name="IScience">
        <title>Genome Sequencing of the Endangered Kingdonia uniflora (Circaeasteraceae, Ranunculales) Reveals Potential Mechanisms of Evolutionary Specialization.</title>
        <authorList>
            <person name="Sun Y."/>
            <person name="Deng T."/>
            <person name="Zhang A."/>
            <person name="Moore M.J."/>
            <person name="Landis J.B."/>
            <person name="Lin N."/>
            <person name="Zhang H."/>
            <person name="Zhang X."/>
            <person name="Huang J."/>
            <person name="Zhang X."/>
            <person name="Sun H."/>
            <person name="Wang H."/>
        </authorList>
    </citation>
    <scope>NUCLEOTIDE SEQUENCE [LARGE SCALE GENOMIC DNA]</scope>
    <source>
        <strain evidence="14">TB1705</strain>
        <tissue evidence="14">Leaf</tissue>
    </source>
</reference>
<evidence type="ECO:0000256" key="13">
    <source>
        <dbReference type="SAM" id="Phobius"/>
    </source>
</evidence>
<evidence type="ECO:0000256" key="9">
    <source>
        <dbReference type="ARBA" id="ARBA00023033"/>
    </source>
</evidence>
<dbReference type="Gene3D" id="1.10.630.10">
    <property type="entry name" value="Cytochrome P450"/>
    <property type="match status" value="1"/>
</dbReference>
<evidence type="ECO:0000256" key="1">
    <source>
        <dbReference type="ARBA" id="ARBA00004370"/>
    </source>
</evidence>
<protein>
    <recommendedName>
        <fullName evidence="16">Cytochrome P450</fullName>
    </recommendedName>
</protein>
<feature type="binding site" description="axial binding residue" evidence="11">
    <location>
        <position position="466"/>
    </location>
    <ligand>
        <name>heme</name>
        <dbReference type="ChEBI" id="CHEBI:30413"/>
    </ligand>
    <ligandPart>
        <name>Fe</name>
        <dbReference type="ChEBI" id="CHEBI:18248"/>
    </ligandPart>
</feature>
<evidence type="ECO:0000256" key="8">
    <source>
        <dbReference type="ARBA" id="ARBA00023004"/>
    </source>
</evidence>
<dbReference type="GO" id="GO:0044550">
    <property type="term" value="P:secondary metabolite biosynthetic process"/>
    <property type="evidence" value="ECO:0007669"/>
    <property type="project" value="UniProtKB-ARBA"/>
</dbReference>
<dbReference type="InterPro" id="IPR017972">
    <property type="entry name" value="Cyt_P450_CS"/>
</dbReference>
<dbReference type="GO" id="GO:0016020">
    <property type="term" value="C:membrane"/>
    <property type="evidence" value="ECO:0007669"/>
    <property type="project" value="UniProtKB-SubCell"/>
</dbReference>
<evidence type="ECO:0000256" key="7">
    <source>
        <dbReference type="ARBA" id="ARBA00023002"/>
    </source>
</evidence>
<dbReference type="PANTHER" id="PTHR24282">
    <property type="entry name" value="CYTOCHROME P450 FAMILY MEMBER"/>
    <property type="match status" value="1"/>
</dbReference>
<evidence type="ECO:0000256" key="4">
    <source>
        <dbReference type="ARBA" id="ARBA00022692"/>
    </source>
</evidence>
<evidence type="ECO:0000256" key="3">
    <source>
        <dbReference type="ARBA" id="ARBA00022617"/>
    </source>
</evidence>
<dbReference type="PRINTS" id="PR00385">
    <property type="entry name" value="P450"/>
</dbReference>
<proteinExistence type="inferred from homology"/>
<keyword evidence="9 12" id="KW-0503">Monooxygenase</keyword>
<dbReference type="Pfam" id="PF00067">
    <property type="entry name" value="p450"/>
    <property type="match status" value="1"/>
</dbReference>
<sequence>MKGGHQSFNVLLSIFFSVIFLVVVSWMLKILYSLWWKPKSLERYLKTQGIYGPPYKFMYGNMKDMMELCQKVRSKPIGLTHDIMRRVNPLFHQSMIDYGKVFLNWLGTTPQLVVMDQKLIKEILTNKYGDFLKMEITPSLKLLSTGMVVYDGDKWAKHRRLIKPAFHVEKLKLMLPAFATCCDELINKWEKMVSSTGSCELDVEPELKILAGSVISLAAFGTSFKEGHRIIELQMEQSQLFLREYQIRKSIISRLFPSKESKRRVEIYEEVRRLLKEIIEKREKSAGTNNDDLLGSLLESSRNEENKYSNSNTLTMEDVMEECKMFFFGGQETVSDTLTWTMIVLCMHPSWQEQAREEVSQVLGNRKPSFDDLSNMKLMTLILYEVLRLYPPAPLFRRTRERTKLGKFCLPANMQIMVPLIFVHRDTDQMGDDANEFNPERFSEGISRASKDQISWFPFGWGHRSCIGQHFTFLEIKMALATILQHFSFELSPSYTHAPSIITTLRPQGGAQIILHKL</sequence>
<dbReference type="AlphaFoldDB" id="A0A7J7MH22"/>
<dbReference type="InterPro" id="IPR001128">
    <property type="entry name" value="Cyt_P450"/>
</dbReference>
<dbReference type="InterPro" id="IPR050665">
    <property type="entry name" value="Cytochrome_P450_Monooxygen"/>
</dbReference>
<keyword evidence="8 11" id="KW-0408">Iron</keyword>
<comment type="subcellular location">
    <subcellularLocation>
        <location evidence="1">Membrane</location>
    </subcellularLocation>
</comment>
<evidence type="ECO:0000256" key="5">
    <source>
        <dbReference type="ARBA" id="ARBA00022723"/>
    </source>
</evidence>
<keyword evidence="3 11" id="KW-0349">Heme</keyword>
<keyword evidence="10 13" id="KW-0472">Membrane</keyword>
<dbReference type="OrthoDB" id="1470350at2759"/>
<dbReference type="PRINTS" id="PR00463">
    <property type="entry name" value="EP450I"/>
</dbReference>
<gene>
    <name evidence="14" type="ORF">GIB67_035636</name>
</gene>
<dbReference type="PROSITE" id="PS00086">
    <property type="entry name" value="CYTOCHROME_P450"/>
    <property type="match status" value="1"/>
</dbReference>
<evidence type="ECO:0000256" key="10">
    <source>
        <dbReference type="ARBA" id="ARBA00023136"/>
    </source>
</evidence>
<dbReference type="EMBL" id="JACGCM010001527">
    <property type="protein sequence ID" value="KAF6154090.1"/>
    <property type="molecule type" value="Genomic_DNA"/>
</dbReference>